<keyword evidence="9" id="KW-1185">Reference proteome</keyword>
<dbReference type="PANTHER" id="PTHR24271">
    <property type="entry name" value="KALLIKREIN-RELATED"/>
    <property type="match status" value="1"/>
</dbReference>
<dbReference type="Proteomes" id="UP000694557">
    <property type="component" value="Unassembled WGS sequence"/>
</dbReference>
<comment type="subcellular location">
    <subcellularLocation>
        <location evidence="1">Secreted</location>
        <location evidence="1">Extracellular space</location>
    </subcellularLocation>
</comment>
<sequence length="487" mass="54525">MYLNLLILLQLLSSAGASESGIVGGKIAKPHSRPYMVSLQHRGHHVCGGMLIREDFVLTSAHCLRSAYPLTVVLGAHNLTKEEKKSRQERKVSHYHRHPLHENITQLSYDIMLLKLHTNAVLNEYVKVIELPNKDKRIPARTKCSVAGWGKTSPDKTSGAADVLMEVEVTMQFNFECVKKWKDYFINSQMICTDDGQKGFCQGDSGGPVVCKNKNVAQDLCQSTTMYLNLLILLQLLSSAGASESGIVGGKIAKPHSRPYMVSLQHRGHHVCGGMLIREDFVLTSAHCLRRTYPLTVVLGAHDLKKWKKSFQKIQVSHYHRHPLHENTTQISYDVMLLKLRTTARLTEYVKVIGLPKEDEHIPASPKCSVAGWGKTNSNNNQGSGVLMEVAVTVEDDSECKKVWQNYFDKKQMMCTRTTGGKGFCQGDSGGPLICNNKAQGIVAFNYPERCDDSQYPHVFMNIPFFLPWIKEVLHGYGANMSLNKQE</sequence>
<dbReference type="GO" id="GO:0006508">
    <property type="term" value="P:proteolysis"/>
    <property type="evidence" value="ECO:0007669"/>
    <property type="project" value="InterPro"/>
</dbReference>
<dbReference type="KEGG" id="oki:109871135"/>
<dbReference type="AlphaFoldDB" id="A0A8C7C7N7"/>
<dbReference type="GO" id="GO:0005576">
    <property type="term" value="C:extracellular region"/>
    <property type="evidence" value="ECO:0007669"/>
    <property type="project" value="UniProtKB-SubCell"/>
</dbReference>
<evidence type="ECO:0000256" key="2">
    <source>
        <dbReference type="ARBA" id="ARBA00023145"/>
    </source>
</evidence>
<accession>A0A8C7C7N7</accession>
<reference evidence="8" key="1">
    <citation type="submission" date="2025-08" db="UniProtKB">
        <authorList>
            <consortium name="Ensembl"/>
        </authorList>
    </citation>
    <scope>IDENTIFICATION</scope>
</reference>
<dbReference type="SMART" id="SM00020">
    <property type="entry name" value="Tryp_SPc"/>
    <property type="match status" value="2"/>
</dbReference>
<evidence type="ECO:0000313" key="9">
    <source>
        <dbReference type="Proteomes" id="UP000694557"/>
    </source>
</evidence>
<feature type="chain" id="PRO_5034306562" description="trypsin" evidence="6">
    <location>
        <begin position="18"/>
        <end position="487"/>
    </location>
</feature>
<dbReference type="GO" id="GO:0004252">
    <property type="term" value="F:serine-type endopeptidase activity"/>
    <property type="evidence" value="ECO:0007669"/>
    <property type="project" value="UniProtKB-EC"/>
</dbReference>
<evidence type="ECO:0000256" key="1">
    <source>
        <dbReference type="ARBA" id="ARBA00004239"/>
    </source>
</evidence>
<dbReference type="InterPro" id="IPR001254">
    <property type="entry name" value="Trypsin_dom"/>
</dbReference>
<protein>
    <recommendedName>
        <fullName evidence="5">trypsin</fullName>
        <ecNumber evidence="5">3.4.21.4</ecNumber>
    </recommendedName>
</protein>
<evidence type="ECO:0000256" key="3">
    <source>
        <dbReference type="ARBA" id="ARBA00023157"/>
    </source>
</evidence>
<comment type="catalytic activity">
    <reaction evidence="4">
        <text>Preferential cleavage: Arg-|-Xaa, Lys-|-Xaa.</text>
        <dbReference type="EC" id="3.4.21.4"/>
    </reaction>
</comment>
<organism evidence="8 9">
    <name type="scientific">Oncorhynchus kisutch</name>
    <name type="common">Coho salmon</name>
    <name type="synonym">Salmo kisutch</name>
    <dbReference type="NCBI Taxonomy" id="8019"/>
    <lineage>
        <taxon>Eukaryota</taxon>
        <taxon>Metazoa</taxon>
        <taxon>Chordata</taxon>
        <taxon>Craniata</taxon>
        <taxon>Vertebrata</taxon>
        <taxon>Euteleostomi</taxon>
        <taxon>Actinopterygii</taxon>
        <taxon>Neopterygii</taxon>
        <taxon>Teleostei</taxon>
        <taxon>Protacanthopterygii</taxon>
        <taxon>Salmoniformes</taxon>
        <taxon>Salmonidae</taxon>
        <taxon>Salmoninae</taxon>
        <taxon>Oncorhynchus</taxon>
    </lineage>
</organism>
<feature type="domain" description="Peptidase S1" evidence="7">
    <location>
        <begin position="247"/>
        <end position="475"/>
    </location>
</feature>
<dbReference type="InterPro" id="IPR001314">
    <property type="entry name" value="Peptidase_S1A"/>
</dbReference>
<feature type="signal peptide" evidence="6">
    <location>
        <begin position="1"/>
        <end position="17"/>
    </location>
</feature>
<dbReference type="Ensembl" id="ENSOKIT00005000424.1">
    <property type="protein sequence ID" value="ENSOKIP00005000400.1"/>
    <property type="gene ID" value="ENSOKIG00005000262.1"/>
</dbReference>
<dbReference type="InterPro" id="IPR043504">
    <property type="entry name" value="Peptidase_S1_PA_chymotrypsin"/>
</dbReference>
<evidence type="ECO:0000256" key="6">
    <source>
        <dbReference type="SAM" id="SignalP"/>
    </source>
</evidence>
<keyword evidence="3" id="KW-1015">Disulfide bond</keyword>
<evidence type="ECO:0000256" key="5">
    <source>
        <dbReference type="ARBA" id="ARBA00038868"/>
    </source>
</evidence>
<dbReference type="PANTHER" id="PTHR24271:SF80">
    <property type="entry name" value="GRANZYME 3, TANDEM DUPLICATE 1-RELATED"/>
    <property type="match status" value="1"/>
</dbReference>
<dbReference type="SUPFAM" id="SSF50494">
    <property type="entry name" value="Trypsin-like serine proteases"/>
    <property type="match status" value="2"/>
</dbReference>
<dbReference type="CDD" id="cd00190">
    <property type="entry name" value="Tryp_SPc"/>
    <property type="match status" value="2"/>
</dbReference>
<dbReference type="PROSITE" id="PS50240">
    <property type="entry name" value="TRYPSIN_DOM"/>
    <property type="match status" value="2"/>
</dbReference>
<dbReference type="GeneTree" id="ENSGT00910000144271"/>
<evidence type="ECO:0000256" key="4">
    <source>
        <dbReference type="ARBA" id="ARBA00036320"/>
    </source>
</evidence>
<evidence type="ECO:0000313" key="8">
    <source>
        <dbReference type="Ensembl" id="ENSOKIP00005000400.1"/>
    </source>
</evidence>
<dbReference type="PRINTS" id="PR00722">
    <property type="entry name" value="CHYMOTRYPSIN"/>
</dbReference>
<keyword evidence="6" id="KW-0732">Signal</keyword>
<proteinExistence type="predicted"/>
<gene>
    <name evidence="8" type="primary">LOC109871135</name>
</gene>
<keyword evidence="2" id="KW-0865">Zymogen</keyword>
<dbReference type="FunFam" id="2.40.10.10:FF:000005">
    <property type="entry name" value="Serine protease 37"/>
    <property type="match status" value="2"/>
</dbReference>
<dbReference type="EC" id="3.4.21.4" evidence="5"/>
<dbReference type="Pfam" id="PF00089">
    <property type="entry name" value="Trypsin"/>
    <property type="match status" value="2"/>
</dbReference>
<dbReference type="GeneID" id="109871135"/>
<feature type="domain" description="Peptidase S1" evidence="7">
    <location>
        <begin position="22"/>
        <end position="215"/>
    </location>
</feature>
<evidence type="ECO:0000259" key="7">
    <source>
        <dbReference type="PROSITE" id="PS50240"/>
    </source>
</evidence>
<dbReference type="InterPro" id="IPR009003">
    <property type="entry name" value="Peptidase_S1_PA"/>
</dbReference>
<reference evidence="8" key="2">
    <citation type="submission" date="2025-09" db="UniProtKB">
        <authorList>
            <consortium name="Ensembl"/>
        </authorList>
    </citation>
    <scope>IDENTIFICATION</scope>
</reference>
<dbReference type="RefSeq" id="XP_031657327.1">
    <property type="nucleotide sequence ID" value="XM_031801467.1"/>
</dbReference>
<name>A0A8C7C7N7_ONCKI</name>
<dbReference type="Gene3D" id="2.40.10.10">
    <property type="entry name" value="Trypsin-like serine proteases"/>
    <property type="match status" value="2"/>
</dbReference>